<dbReference type="EMBL" id="CP158367">
    <property type="protein sequence ID" value="XBX73858.1"/>
    <property type="molecule type" value="Genomic_DNA"/>
</dbReference>
<feature type="domain" description="Histidine kinase" evidence="15">
    <location>
        <begin position="370"/>
        <end position="585"/>
    </location>
</feature>
<evidence type="ECO:0000256" key="9">
    <source>
        <dbReference type="ARBA" id="ARBA00022777"/>
    </source>
</evidence>
<dbReference type="GO" id="GO:0005524">
    <property type="term" value="F:ATP binding"/>
    <property type="evidence" value="ECO:0007669"/>
    <property type="project" value="UniProtKB-KW"/>
</dbReference>
<dbReference type="AlphaFoldDB" id="A0AAU7VIA5"/>
<dbReference type="SMART" id="SM00304">
    <property type="entry name" value="HAMP"/>
    <property type="match status" value="1"/>
</dbReference>
<evidence type="ECO:0000256" key="10">
    <source>
        <dbReference type="ARBA" id="ARBA00022840"/>
    </source>
</evidence>
<comment type="catalytic activity">
    <reaction evidence="1">
        <text>ATP + protein L-histidine = ADP + protein N-phospho-L-histidine.</text>
        <dbReference type="EC" id="2.7.13.3"/>
    </reaction>
</comment>
<reference evidence="17" key="1">
    <citation type="journal article" date="2013" name="Extremophiles">
        <title>Proteinivorax tanatarense gen. nov., sp. nov., an anaerobic, haloalkaliphilic, proteolytic bacterium isolated from a decaying algal bloom, and proposal of Proteinivoraceae fam. nov.</title>
        <authorList>
            <person name="Kevbrin V."/>
            <person name="Boltyanskaya Y."/>
            <person name="Zhilina T."/>
            <person name="Kolganova T."/>
            <person name="Lavrentjeva E."/>
            <person name="Kuznetsov B."/>
        </authorList>
    </citation>
    <scope>NUCLEOTIDE SEQUENCE</scope>
    <source>
        <strain evidence="17">Z-910T</strain>
    </source>
</reference>
<keyword evidence="11 14" id="KW-1133">Transmembrane helix</keyword>
<evidence type="ECO:0000256" key="8">
    <source>
        <dbReference type="ARBA" id="ARBA00022741"/>
    </source>
</evidence>
<dbReference type="Gene3D" id="3.30.565.10">
    <property type="entry name" value="Histidine kinase-like ATPase, C-terminal domain"/>
    <property type="match status" value="1"/>
</dbReference>
<evidence type="ECO:0000256" key="13">
    <source>
        <dbReference type="ARBA" id="ARBA00023136"/>
    </source>
</evidence>
<feature type="transmembrane region" description="Helical" evidence="14">
    <location>
        <begin position="12"/>
        <end position="33"/>
    </location>
</feature>
<proteinExistence type="predicted"/>
<dbReference type="InterPro" id="IPR003660">
    <property type="entry name" value="HAMP_dom"/>
</dbReference>
<evidence type="ECO:0000256" key="2">
    <source>
        <dbReference type="ARBA" id="ARBA00004651"/>
    </source>
</evidence>
<dbReference type="EC" id="2.7.13.3" evidence="3"/>
<dbReference type="SMART" id="SM00388">
    <property type="entry name" value="HisKA"/>
    <property type="match status" value="1"/>
</dbReference>
<dbReference type="InterPro" id="IPR003661">
    <property type="entry name" value="HisK_dim/P_dom"/>
</dbReference>
<feature type="transmembrane region" description="Helical" evidence="14">
    <location>
        <begin position="165"/>
        <end position="189"/>
    </location>
</feature>
<keyword evidence="8" id="KW-0547">Nucleotide-binding</keyword>
<evidence type="ECO:0000256" key="5">
    <source>
        <dbReference type="ARBA" id="ARBA00022553"/>
    </source>
</evidence>
<feature type="domain" description="HAMP" evidence="16">
    <location>
        <begin position="187"/>
        <end position="239"/>
    </location>
</feature>
<keyword evidence="9" id="KW-0418">Kinase</keyword>
<dbReference type="GO" id="GO:0000155">
    <property type="term" value="F:phosphorelay sensor kinase activity"/>
    <property type="evidence" value="ECO:0007669"/>
    <property type="project" value="InterPro"/>
</dbReference>
<organism evidence="17">
    <name type="scientific">Proteinivorax tanatarense</name>
    <dbReference type="NCBI Taxonomy" id="1260629"/>
    <lineage>
        <taxon>Bacteria</taxon>
        <taxon>Bacillati</taxon>
        <taxon>Bacillota</taxon>
        <taxon>Clostridia</taxon>
        <taxon>Eubacteriales</taxon>
        <taxon>Proteinivoracaceae</taxon>
        <taxon>Proteinivorax</taxon>
    </lineage>
</organism>
<dbReference type="InterPro" id="IPR035965">
    <property type="entry name" value="PAS-like_dom_sf"/>
</dbReference>
<evidence type="ECO:0000256" key="11">
    <source>
        <dbReference type="ARBA" id="ARBA00022989"/>
    </source>
</evidence>
<dbReference type="SUPFAM" id="SSF55785">
    <property type="entry name" value="PYP-like sensor domain (PAS domain)"/>
    <property type="match status" value="1"/>
</dbReference>
<evidence type="ECO:0000313" key="17">
    <source>
        <dbReference type="EMBL" id="XBX73858.1"/>
    </source>
</evidence>
<dbReference type="RefSeq" id="WP_350342620.1">
    <property type="nucleotide sequence ID" value="NZ_CP158367.1"/>
</dbReference>
<keyword evidence="10 17" id="KW-0067">ATP-binding</keyword>
<dbReference type="SUPFAM" id="SSF47384">
    <property type="entry name" value="Homodimeric domain of signal transducing histidine kinase"/>
    <property type="match status" value="1"/>
</dbReference>
<dbReference type="GO" id="GO:0016036">
    <property type="term" value="P:cellular response to phosphate starvation"/>
    <property type="evidence" value="ECO:0007669"/>
    <property type="project" value="TreeGrafter"/>
</dbReference>
<dbReference type="GO" id="GO:0004721">
    <property type="term" value="F:phosphoprotein phosphatase activity"/>
    <property type="evidence" value="ECO:0007669"/>
    <property type="project" value="TreeGrafter"/>
</dbReference>
<dbReference type="Pfam" id="PF00512">
    <property type="entry name" value="HisKA"/>
    <property type="match status" value="1"/>
</dbReference>
<evidence type="ECO:0000256" key="14">
    <source>
        <dbReference type="SAM" id="Phobius"/>
    </source>
</evidence>
<dbReference type="InterPro" id="IPR005467">
    <property type="entry name" value="His_kinase_dom"/>
</dbReference>
<dbReference type="PRINTS" id="PR00344">
    <property type="entry name" value="BCTRLSENSOR"/>
</dbReference>
<dbReference type="GO" id="GO:0006355">
    <property type="term" value="P:regulation of DNA-templated transcription"/>
    <property type="evidence" value="ECO:0007669"/>
    <property type="project" value="InterPro"/>
</dbReference>
<dbReference type="CDD" id="cd06225">
    <property type="entry name" value="HAMP"/>
    <property type="match status" value="1"/>
</dbReference>
<keyword evidence="5" id="KW-0597">Phosphoprotein</keyword>
<dbReference type="CDD" id="cd00082">
    <property type="entry name" value="HisKA"/>
    <property type="match status" value="1"/>
</dbReference>
<evidence type="ECO:0000256" key="3">
    <source>
        <dbReference type="ARBA" id="ARBA00012438"/>
    </source>
</evidence>
<dbReference type="SUPFAM" id="SSF158472">
    <property type="entry name" value="HAMP domain-like"/>
    <property type="match status" value="1"/>
</dbReference>
<keyword evidence="12" id="KW-0902">Two-component regulatory system</keyword>
<dbReference type="SMART" id="SM00387">
    <property type="entry name" value="HATPase_c"/>
    <property type="match status" value="1"/>
</dbReference>
<dbReference type="InterPro" id="IPR050351">
    <property type="entry name" value="BphY/WalK/GraS-like"/>
</dbReference>
<dbReference type="FunFam" id="3.30.565.10:FF:000006">
    <property type="entry name" value="Sensor histidine kinase WalK"/>
    <property type="match status" value="1"/>
</dbReference>
<dbReference type="FunFam" id="1.10.287.130:FF:000008">
    <property type="entry name" value="Two-component sensor histidine kinase"/>
    <property type="match status" value="1"/>
</dbReference>
<dbReference type="GO" id="GO:0005886">
    <property type="term" value="C:plasma membrane"/>
    <property type="evidence" value="ECO:0007669"/>
    <property type="project" value="UniProtKB-SubCell"/>
</dbReference>
<dbReference type="Pfam" id="PF00989">
    <property type="entry name" value="PAS"/>
    <property type="match status" value="1"/>
</dbReference>
<keyword evidence="7 14" id="KW-0812">Transmembrane</keyword>
<protein>
    <recommendedName>
        <fullName evidence="3">histidine kinase</fullName>
        <ecNumber evidence="3">2.7.13.3</ecNumber>
    </recommendedName>
</protein>
<dbReference type="SUPFAM" id="SSF103190">
    <property type="entry name" value="Sensory domain-like"/>
    <property type="match status" value="1"/>
</dbReference>
<dbReference type="InterPro" id="IPR036890">
    <property type="entry name" value="HATPase_C_sf"/>
</dbReference>
<dbReference type="CDD" id="cd00075">
    <property type="entry name" value="HATPase"/>
    <property type="match status" value="1"/>
</dbReference>
<gene>
    <name evidence="17" type="ORF">PRVXT_001869</name>
</gene>
<evidence type="ECO:0000256" key="4">
    <source>
        <dbReference type="ARBA" id="ARBA00022475"/>
    </source>
</evidence>
<reference evidence="17" key="2">
    <citation type="submission" date="2024-06" db="EMBL/GenBank/DDBJ databases">
        <authorList>
            <person name="Petrova K.O."/>
            <person name="Toshchakov S.V."/>
            <person name="Boltjanskaja Y.V."/>
            <person name="Kevbrin V."/>
        </authorList>
    </citation>
    <scope>NUCLEOTIDE SEQUENCE</scope>
    <source>
        <strain evidence="17">Z-910T</strain>
    </source>
</reference>
<dbReference type="InterPro" id="IPR003594">
    <property type="entry name" value="HATPase_dom"/>
</dbReference>
<sequence length="588" mass="66118">MKFSIRGKLTLTYGILFLLIVIILGTYLSIFFADQYISELSQNLSNNSLLLSSFITDMDEESLHNFAFSASQNLEARVTIIGIDGQPIAETSKPYKFMDNHLDRPEIQKAKQGKVATEKRYSETIRSEMLYSAAPIYDSKDQLVGFVRLAKSLEEIDDKITQIRFVVYGGLLVGLVLVWVIGGVLSKAITKPLRVLMNKAKRAGEGKFSSIKEIYSNDEIGELEEVINDMGRNLGEMVDDLDKERLRLRRILDNLPVGVLVVNNYGVVLTSNSAAGKIFEYQNYNETTYLNSLIENYNINEFANEIMETGEQKNKEITLKQKNGDKKFLHLAGAVVYKSQYAVNEEAVIVIHDVSDLKQLELIRKDLVANVSHELRTPLTAVQGFAETLLEEELDCATQNHFLRIIKDESTRLSELLNDLLALSKLEGDEERKSGVCNVKSAVLKVLDLLNNKIKDKKHKVHVNINDNLDVGVYCDYLEQVMLNYVENAIKYTPEGSDIKISAVKEDNGFVRLIVRDNGPGIPIADQERVFERFFRVDRSRERKLGGTGLGLSIVKHIVEGFGGNVGVVSNKDGTSFWATLPKQKEVC</sequence>
<comment type="subcellular location">
    <subcellularLocation>
        <location evidence="2">Cell membrane</location>
        <topology evidence="2">Multi-pass membrane protein</topology>
    </subcellularLocation>
</comment>
<evidence type="ECO:0000259" key="16">
    <source>
        <dbReference type="PROSITE" id="PS50885"/>
    </source>
</evidence>
<dbReference type="InterPro" id="IPR029151">
    <property type="entry name" value="Sensor-like_sf"/>
</dbReference>
<dbReference type="Gene3D" id="3.30.450.20">
    <property type="entry name" value="PAS domain"/>
    <property type="match status" value="1"/>
</dbReference>
<dbReference type="PANTHER" id="PTHR45453:SF1">
    <property type="entry name" value="PHOSPHATE REGULON SENSOR PROTEIN PHOR"/>
    <property type="match status" value="1"/>
</dbReference>
<dbReference type="PROSITE" id="PS50885">
    <property type="entry name" value="HAMP"/>
    <property type="match status" value="1"/>
</dbReference>
<evidence type="ECO:0000256" key="12">
    <source>
        <dbReference type="ARBA" id="ARBA00023012"/>
    </source>
</evidence>
<dbReference type="Gene3D" id="1.10.287.130">
    <property type="match status" value="1"/>
</dbReference>
<evidence type="ECO:0000256" key="7">
    <source>
        <dbReference type="ARBA" id="ARBA00022692"/>
    </source>
</evidence>
<keyword evidence="6" id="KW-0808">Transferase</keyword>
<dbReference type="PROSITE" id="PS50109">
    <property type="entry name" value="HIS_KIN"/>
    <property type="match status" value="1"/>
</dbReference>
<accession>A0AAU7VIA5</accession>
<keyword evidence="13 14" id="KW-0472">Membrane</keyword>
<dbReference type="Gene3D" id="6.10.340.10">
    <property type="match status" value="1"/>
</dbReference>
<evidence type="ECO:0000256" key="1">
    <source>
        <dbReference type="ARBA" id="ARBA00000085"/>
    </source>
</evidence>
<dbReference type="InterPro" id="IPR013767">
    <property type="entry name" value="PAS_fold"/>
</dbReference>
<dbReference type="InterPro" id="IPR036097">
    <property type="entry name" value="HisK_dim/P_sf"/>
</dbReference>
<dbReference type="InterPro" id="IPR004358">
    <property type="entry name" value="Sig_transdc_His_kin-like_C"/>
</dbReference>
<name>A0AAU7VIA5_9FIRM</name>
<dbReference type="SUPFAM" id="SSF55874">
    <property type="entry name" value="ATPase domain of HSP90 chaperone/DNA topoisomerase II/histidine kinase"/>
    <property type="match status" value="1"/>
</dbReference>
<evidence type="ECO:0000259" key="15">
    <source>
        <dbReference type="PROSITE" id="PS50109"/>
    </source>
</evidence>
<dbReference type="Pfam" id="PF00672">
    <property type="entry name" value="HAMP"/>
    <property type="match status" value="1"/>
</dbReference>
<evidence type="ECO:0000256" key="6">
    <source>
        <dbReference type="ARBA" id="ARBA00022679"/>
    </source>
</evidence>
<dbReference type="PANTHER" id="PTHR45453">
    <property type="entry name" value="PHOSPHATE REGULON SENSOR PROTEIN PHOR"/>
    <property type="match status" value="1"/>
</dbReference>
<dbReference type="Pfam" id="PF02518">
    <property type="entry name" value="HATPase_c"/>
    <property type="match status" value="1"/>
</dbReference>
<keyword evidence="4" id="KW-1003">Cell membrane</keyword>